<dbReference type="Pfam" id="PF00196">
    <property type="entry name" value="GerE"/>
    <property type="match status" value="1"/>
</dbReference>
<dbReference type="InterPro" id="IPR039420">
    <property type="entry name" value="WalR-like"/>
</dbReference>
<dbReference type="PROSITE" id="PS50043">
    <property type="entry name" value="HTH_LUXR_2"/>
    <property type="match status" value="1"/>
</dbReference>
<keyword evidence="4" id="KW-0804">Transcription</keyword>
<dbReference type="Proteomes" id="UP001253545">
    <property type="component" value="Unassembled WGS sequence"/>
</dbReference>
<dbReference type="PRINTS" id="PR00038">
    <property type="entry name" value="HTHLUXR"/>
</dbReference>
<keyword evidence="1 5" id="KW-0597">Phosphoprotein</keyword>
<evidence type="ECO:0000259" key="6">
    <source>
        <dbReference type="PROSITE" id="PS50043"/>
    </source>
</evidence>
<dbReference type="CDD" id="cd17535">
    <property type="entry name" value="REC_NarL-like"/>
    <property type="match status" value="1"/>
</dbReference>
<dbReference type="SUPFAM" id="SSF52172">
    <property type="entry name" value="CheY-like"/>
    <property type="match status" value="1"/>
</dbReference>
<keyword evidence="9" id="KW-1185">Reference proteome</keyword>
<protein>
    <submittedName>
        <fullName evidence="8">Response regulator transcription factor</fullName>
    </submittedName>
</protein>
<dbReference type="PROSITE" id="PS50110">
    <property type="entry name" value="RESPONSE_REGULATORY"/>
    <property type="match status" value="1"/>
</dbReference>
<dbReference type="SMART" id="SM00421">
    <property type="entry name" value="HTH_LUXR"/>
    <property type="match status" value="1"/>
</dbReference>
<name>A0ABU2ZTK5_9ALTE</name>
<evidence type="ECO:0000259" key="7">
    <source>
        <dbReference type="PROSITE" id="PS50110"/>
    </source>
</evidence>
<comment type="caution">
    <text evidence="8">The sequence shown here is derived from an EMBL/GenBank/DDBJ whole genome shotgun (WGS) entry which is preliminary data.</text>
</comment>
<dbReference type="InterPro" id="IPR016032">
    <property type="entry name" value="Sig_transdc_resp-reg_C-effctor"/>
</dbReference>
<keyword evidence="3" id="KW-0238">DNA-binding</keyword>
<evidence type="ECO:0000256" key="4">
    <source>
        <dbReference type="ARBA" id="ARBA00023163"/>
    </source>
</evidence>
<proteinExistence type="predicted"/>
<evidence type="ECO:0000313" key="8">
    <source>
        <dbReference type="EMBL" id="MDT0595968.1"/>
    </source>
</evidence>
<dbReference type="CDD" id="cd06170">
    <property type="entry name" value="LuxR_C_like"/>
    <property type="match status" value="1"/>
</dbReference>
<dbReference type="InterPro" id="IPR058245">
    <property type="entry name" value="NreC/VraR/RcsB-like_REC"/>
</dbReference>
<feature type="domain" description="Response regulatory" evidence="7">
    <location>
        <begin position="3"/>
        <end position="125"/>
    </location>
</feature>
<evidence type="ECO:0000256" key="2">
    <source>
        <dbReference type="ARBA" id="ARBA00023015"/>
    </source>
</evidence>
<dbReference type="InterPro" id="IPR001789">
    <property type="entry name" value="Sig_transdc_resp-reg_receiver"/>
</dbReference>
<gene>
    <name evidence="8" type="ORF">RM552_14020</name>
</gene>
<feature type="domain" description="HTH luxR-type" evidence="6">
    <location>
        <begin position="152"/>
        <end position="217"/>
    </location>
</feature>
<dbReference type="Gene3D" id="3.40.50.2300">
    <property type="match status" value="1"/>
</dbReference>
<dbReference type="SMART" id="SM00448">
    <property type="entry name" value="REC"/>
    <property type="match status" value="1"/>
</dbReference>
<evidence type="ECO:0000256" key="3">
    <source>
        <dbReference type="ARBA" id="ARBA00023125"/>
    </source>
</evidence>
<evidence type="ECO:0000256" key="1">
    <source>
        <dbReference type="ARBA" id="ARBA00022553"/>
    </source>
</evidence>
<organism evidence="8 9">
    <name type="scientific">Glaciecola petra</name>
    <dbReference type="NCBI Taxonomy" id="3075602"/>
    <lineage>
        <taxon>Bacteria</taxon>
        <taxon>Pseudomonadati</taxon>
        <taxon>Pseudomonadota</taxon>
        <taxon>Gammaproteobacteria</taxon>
        <taxon>Alteromonadales</taxon>
        <taxon>Alteromonadaceae</taxon>
        <taxon>Glaciecola</taxon>
    </lineage>
</organism>
<accession>A0ABU2ZTK5</accession>
<evidence type="ECO:0000313" key="9">
    <source>
        <dbReference type="Proteomes" id="UP001253545"/>
    </source>
</evidence>
<reference evidence="8 9" key="1">
    <citation type="submission" date="2023-09" db="EMBL/GenBank/DDBJ databases">
        <authorList>
            <person name="Rey-Velasco X."/>
        </authorList>
    </citation>
    <scope>NUCLEOTIDE SEQUENCE [LARGE SCALE GENOMIC DNA]</scope>
    <source>
        <strain evidence="8 9">P117</strain>
    </source>
</reference>
<dbReference type="RefSeq" id="WP_311369482.1">
    <property type="nucleotide sequence ID" value="NZ_JAVRHX010000004.1"/>
</dbReference>
<dbReference type="Pfam" id="PF00072">
    <property type="entry name" value="Response_reg"/>
    <property type="match status" value="1"/>
</dbReference>
<keyword evidence="2" id="KW-0805">Transcription regulation</keyword>
<dbReference type="PANTHER" id="PTHR43214:SF24">
    <property type="entry name" value="TRANSCRIPTIONAL REGULATORY PROTEIN NARL-RELATED"/>
    <property type="match status" value="1"/>
</dbReference>
<dbReference type="SUPFAM" id="SSF46894">
    <property type="entry name" value="C-terminal effector domain of the bipartite response regulators"/>
    <property type="match status" value="1"/>
</dbReference>
<feature type="modified residue" description="4-aspartylphosphate" evidence="5">
    <location>
        <position position="60"/>
    </location>
</feature>
<dbReference type="EMBL" id="JAVRHX010000004">
    <property type="protein sequence ID" value="MDT0595968.1"/>
    <property type="molecule type" value="Genomic_DNA"/>
</dbReference>
<sequence length="219" mass="24047">MINVLLVDDQTLVRQGIRSLLALSEQVAVVGEAQNGLQALEILLEQDESCANAIDLVLMDIRMPSMTGIEALMELNEKQIDIPVIMLTTFDDHESVMQAIKAGAKGYLLKDVSLETLVDSIETVHKGETLIQPAITERLIQGLQGKKGEFEASEMPEPLSKRETEILRLMAAGCSNREMAESLFKSEGTIKNQVSSILSKLGVRDRTRAVLKAIELGIM</sequence>
<dbReference type="InterPro" id="IPR011006">
    <property type="entry name" value="CheY-like_superfamily"/>
</dbReference>
<evidence type="ECO:0000256" key="5">
    <source>
        <dbReference type="PROSITE-ProRule" id="PRU00169"/>
    </source>
</evidence>
<dbReference type="InterPro" id="IPR000792">
    <property type="entry name" value="Tscrpt_reg_LuxR_C"/>
</dbReference>
<dbReference type="PANTHER" id="PTHR43214">
    <property type="entry name" value="TWO-COMPONENT RESPONSE REGULATOR"/>
    <property type="match status" value="1"/>
</dbReference>